<reference evidence="1" key="1">
    <citation type="journal article" date="2017" name="J. Phycol.">
        <title>Analysis of chloroplast genomes and a supermatrix inform reclassification of the Rhodomelaceae (Rhodophyta).</title>
        <authorList>
            <person name="Diaz-Tapia P."/>
            <person name="Maggs C.A."/>
            <person name="West J.A."/>
            <person name="Verbruggen H."/>
        </authorList>
    </citation>
    <scope>NUCLEOTIDE SEQUENCE</scope>
    <source>
        <strain evidence="1">PD888</strain>
    </source>
</reference>
<accession>A0A1Z1MGS3</accession>
<name>A0A1Z1MGS3_9FLOR</name>
<dbReference type="EMBL" id="MF101436">
    <property type="protein sequence ID" value="ARW65203.1"/>
    <property type="molecule type" value="Genomic_DNA"/>
</dbReference>
<proteinExistence type="predicted"/>
<dbReference type="AlphaFoldDB" id="A0A1Z1MGS3"/>
<keyword evidence="1" id="KW-0934">Plastid</keyword>
<keyword evidence="1" id="KW-0150">Chloroplast</keyword>
<gene>
    <name evidence="1" type="primary">orf33</name>
</gene>
<organism evidence="1">
    <name type="scientific">Dasya naccarioides</name>
    <dbReference type="NCBI Taxonomy" id="2007180"/>
    <lineage>
        <taxon>Eukaryota</taxon>
        <taxon>Rhodophyta</taxon>
        <taxon>Florideophyceae</taxon>
        <taxon>Rhodymeniophycidae</taxon>
        <taxon>Ceramiales</taxon>
        <taxon>Dasyaceae</taxon>
        <taxon>Dasya</taxon>
    </lineage>
</organism>
<protein>
    <submittedName>
        <fullName evidence="1">Uncharacterized protein</fullName>
    </submittedName>
</protein>
<dbReference type="GeneID" id="33358139"/>
<geneLocation type="chloroplast" evidence="1"/>
<sequence>MIKVNYLKNNLYIIMINKCKLLTIINKLLLSCM</sequence>
<dbReference type="RefSeq" id="YP_009396017.1">
    <property type="nucleotide sequence ID" value="NC_035280.1"/>
</dbReference>
<evidence type="ECO:0000313" key="1">
    <source>
        <dbReference type="EMBL" id="ARW65203.1"/>
    </source>
</evidence>